<comment type="caution">
    <text evidence="3">The sequence shown here is derived from an EMBL/GenBank/DDBJ whole genome shotgun (WGS) entry which is preliminary data.</text>
</comment>
<name>A0A6P0CF41_9RHOB</name>
<evidence type="ECO:0000313" key="3">
    <source>
        <dbReference type="EMBL" id="NEK24789.1"/>
    </source>
</evidence>
<dbReference type="PRINTS" id="PR00313">
    <property type="entry name" value="CABNDNGRPT"/>
</dbReference>
<proteinExistence type="predicted"/>
<feature type="domain" description="DUF4214" evidence="2">
    <location>
        <begin position="72"/>
        <end position="103"/>
    </location>
</feature>
<dbReference type="EMBL" id="JAABNT010000022">
    <property type="protein sequence ID" value="NEK24789.1"/>
    <property type="molecule type" value="Genomic_DNA"/>
</dbReference>
<evidence type="ECO:0000313" key="4">
    <source>
        <dbReference type="Proteomes" id="UP000468591"/>
    </source>
</evidence>
<protein>
    <submittedName>
        <fullName evidence="3">DUF4214 domain-containing protein</fullName>
    </submittedName>
</protein>
<evidence type="ECO:0000256" key="1">
    <source>
        <dbReference type="SAM" id="MobiDB-lite"/>
    </source>
</evidence>
<sequence length="1317" mass="138982">MAIDLSALSTREALSAVYIGYYDRAADVAGMQFWEQVVANTSLDLVAITSDFASQSETQEVHPFFADPATSSPATFITSLYQNLFNRDPDAAGLTFWSDALQDAIDGVPGAITVGEIIIAIIQGAVDVEGGTQDRTTILNKIEVATAWTDAAEAAGDEYGALSQASAKSIIEGVTDDPATVTAAKATVDDFFADDNGDNGGTPGEKMFLTSGTDVMTGTEDDDQFLGYIQQNPFAGGVSNSVSSADRLDGGAGDDRLYAELTYEFVGVNAIGVTDVQPRTNNIEDIDIEARDVSDFGFGMGIDLAQVSSPEEWVPDIVVDAKYMVDVEEIGSHYSDGDLKIENLTTLTSNGSARNTSEMTITMDHTDNFNTDEDASDLVVLFDNDYLLSGQESQGEIYYWILDEDAELAGNPNRLNNIDVDGLRFNITNADGTVTAVNLEAIEANLAGTHQGFVNALQPALQALIAAGTLPEGTTLTLDPTITDTTFLDDGTESDTIPAIVLTSGDGSEVVATGFSRIQEEIGEYDVYGRFDSFNEVQDEPISINIDLHKVGRGGDGGDLIIGGKSYETQDGIADGIEVFHINVLGAGNDDPNGGMAKPSSLGTVSSTGEELREVYIKTDAEYAQGDTFASLEIRNGFNQPWDGGGESGDLQLVNADAFLGDLALGTWDPIINLDTLTAQGGGDVTFYARLNGSEEGQAYSYTTGSGDDVIDLDLDGDAFDFAGSSLNVMTGAGDDLVKVDSDFTDGSSQFDPDNERLNQAILDNIEIDTGAGNDTIIMEASSMGNFNIDGGADADFIDTSGGETAAWAFNYDDARSGAQFNDLPGVPTTLAYVGGATVTVTLSGAGISNAVDGGGVMAYGGALPTTPGGAFNTENGYEASATVNVAGPNQYFGTQVDVNNAVIAAITNDPVLSKLIELELTENNTWIARTTVGGDFHPTDLKVEIKQNNPTSNPAAHWAAVEDEAQSVFSNSAIDISNLADANGDGTGVGFLQDLSDNTEVRDWYTGLSVGSTDSTVNTVNNSRQITDGDNSVIEQDNVINGGSNDAADDLIVLSTDEYNGQVLPTTWIPGNTLQNLASNETIVMEGNFGDDTIMNFTVMENGWQMPTAGRVNAASRDGLDFLDFTSYLTSQEDISDNSSPADSSDSNNPIPVTLDTDATDVEANEVSVVQFDNTDESSETFASLSASVIETLFNNGGSYDGFAGDDATFGNLDAGVFSANDEYQTDDQEELIGDAKSILMVENADNLGEYKVFELTWNGSEDADVDGLSDGVVSAVEIGSLDFGTSLNGEFNQLHEINLVGSDDYAYLIDNGFVN</sequence>
<reference evidence="3 4" key="1">
    <citation type="submission" date="2020-01" db="EMBL/GenBank/DDBJ databases">
        <title>Sulfitobacter sediminilitoris sp. nov., isolated from a tidal flat.</title>
        <authorList>
            <person name="Park S."/>
            <person name="Yoon J.-H."/>
        </authorList>
    </citation>
    <scope>NUCLEOTIDE SEQUENCE [LARGE SCALE GENOMIC DNA]</scope>
    <source>
        <strain evidence="3 4">JBTF-M27</strain>
    </source>
</reference>
<organism evidence="3 4">
    <name type="scientific">Sulfitobacter sediminilitoris</name>
    <dbReference type="NCBI Taxonomy" id="2698830"/>
    <lineage>
        <taxon>Bacteria</taxon>
        <taxon>Pseudomonadati</taxon>
        <taxon>Pseudomonadota</taxon>
        <taxon>Alphaproteobacteria</taxon>
        <taxon>Rhodobacterales</taxon>
        <taxon>Roseobacteraceae</taxon>
        <taxon>Sulfitobacter</taxon>
    </lineage>
</organism>
<feature type="compositionally biased region" description="Low complexity" evidence="1">
    <location>
        <begin position="1138"/>
        <end position="1153"/>
    </location>
</feature>
<gene>
    <name evidence="3" type="ORF">GV827_20660</name>
</gene>
<feature type="region of interest" description="Disordered" evidence="1">
    <location>
        <begin position="1134"/>
        <end position="1155"/>
    </location>
</feature>
<dbReference type="Proteomes" id="UP000468591">
    <property type="component" value="Unassembled WGS sequence"/>
</dbReference>
<dbReference type="InterPro" id="IPR025282">
    <property type="entry name" value="DUF4214"/>
</dbReference>
<accession>A0A6P0CF41</accession>
<dbReference type="Pfam" id="PF13946">
    <property type="entry name" value="DUF4214"/>
    <property type="match status" value="1"/>
</dbReference>
<dbReference type="RefSeq" id="WP_164355748.1">
    <property type="nucleotide sequence ID" value="NZ_JAABNT010000022.1"/>
</dbReference>
<keyword evidence="4" id="KW-1185">Reference proteome</keyword>
<evidence type="ECO:0000259" key="2">
    <source>
        <dbReference type="Pfam" id="PF13946"/>
    </source>
</evidence>